<reference evidence="7 8" key="1">
    <citation type="journal article" date="2010" name="Cell">
        <title>The genome of Naegleria gruberi illuminates early eukaryotic versatility.</title>
        <authorList>
            <person name="Fritz-Laylin L.K."/>
            <person name="Prochnik S.E."/>
            <person name="Ginger M.L."/>
            <person name="Dacks J.B."/>
            <person name="Carpenter M.L."/>
            <person name="Field M.C."/>
            <person name="Kuo A."/>
            <person name="Paredez A."/>
            <person name="Chapman J."/>
            <person name="Pham J."/>
            <person name="Shu S."/>
            <person name="Neupane R."/>
            <person name="Cipriano M."/>
            <person name="Mancuso J."/>
            <person name="Tu H."/>
            <person name="Salamov A."/>
            <person name="Lindquist E."/>
            <person name="Shapiro H."/>
            <person name="Lucas S."/>
            <person name="Grigoriev I.V."/>
            <person name="Cande W.Z."/>
            <person name="Fulton C."/>
            <person name="Rokhsar D.S."/>
            <person name="Dawson S.C."/>
        </authorList>
    </citation>
    <scope>NUCLEOTIDE SEQUENCE [LARGE SCALE GENOMIC DNA]</scope>
    <source>
        <strain evidence="7 8">NEG-M</strain>
    </source>
</reference>
<evidence type="ECO:0000256" key="5">
    <source>
        <dbReference type="ARBA" id="ARBA00023136"/>
    </source>
</evidence>
<dbReference type="KEGG" id="ngr:NAEGRDRAFT_66057"/>
<keyword evidence="3 6" id="KW-0812">Transmembrane</keyword>
<evidence type="ECO:0000256" key="1">
    <source>
        <dbReference type="ARBA" id="ARBA00004370"/>
    </source>
</evidence>
<dbReference type="InterPro" id="IPR000612">
    <property type="entry name" value="PMP3"/>
</dbReference>
<evidence type="ECO:0000313" key="8">
    <source>
        <dbReference type="Proteomes" id="UP000006671"/>
    </source>
</evidence>
<evidence type="ECO:0000256" key="6">
    <source>
        <dbReference type="SAM" id="Phobius"/>
    </source>
</evidence>
<evidence type="ECO:0000256" key="2">
    <source>
        <dbReference type="ARBA" id="ARBA00009530"/>
    </source>
</evidence>
<dbReference type="Proteomes" id="UP000006671">
    <property type="component" value="Unassembled WGS sequence"/>
</dbReference>
<feature type="transmembrane region" description="Helical" evidence="6">
    <location>
        <begin position="75"/>
        <end position="103"/>
    </location>
</feature>
<dbReference type="Pfam" id="PF01679">
    <property type="entry name" value="Pmp3"/>
    <property type="match status" value="1"/>
</dbReference>
<keyword evidence="5 6" id="KW-0472">Membrane</keyword>
<keyword evidence="8" id="KW-1185">Reference proteome</keyword>
<name>D2VB19_NAEGR</name>
<dbReference type="InParanoid" id="D2VB19"/>
<organism evidence="8">
    <name type="scientific">Naegleria gruberi</name>
    <name type="common">Amoeba</name>
    <dbReference type="NCBI Taxonomy" id="5762"/>
    <lineage>
        <taxon>Eukaryota</taxon>
        <taxon>Discoba</taxon>
        <taxon>Heterolobosea</taxon>
        <taxon>Tetramitia</taxon>
        <taxon>Eutetramitia</taxon>
        <taxon>Vahlkampfiidae</taxon>
        <taxon>Naegleria</taxon>
    </lineage>
</organism>
<dbReference type="EMBL" id="GG738860">
    <property type="protein sequence ID" value="EFC46046.1"/>
    <property type="molecule type" value="Genomic_DNA"/>
</dbReference>
<comment type="similarity">
    <text evidence="2">Belongs to the UPF0057 (PMP3) family.</text>
</comment>
<keyword evidence="4 6" id="KW-1133">Transmembrane helix</keyword>
<dbReference type="RefSeq" id="XP_002678790.1">
    <property type="nucleotide sequence ID" value="XM_002678744.1"/>
</dbReference>
<dbReference type="VEuPathDB" id="AmoebaDB:NAEGRDRAFT_66057"/>
<evidence type="ECO:0000256" key="4">
    <source>
        <dbReference type="ARBA" id="ARBA00022989"/>
    </source>
</evidence>
<comment type="subcellular location">
    <subcellularLocation>
        <location evidence="1">Membrane</location>
    </subcellularLocation>
</comment>
<accession>D2VB19</accession>
<proteinExistence type="inferred from homology"/>
<dbReference type="GeneID" id="8848505"/>
<dbReference type="AlphaFoldDB" id="D2VB19"/>
<protein>
    <submittedName>
        <fullName evidence="7">Predicted protein</fullName>
    </submittedName>
</protein>
<gene>
    <name evidence="7" type="ORF">NAEGRDRAFT_66057</name>
</gene>
<sequence length="106" mass="12218">MAITCCFSDKPINAWDKGDWLFAFILLMSVICPPLTVCYCFFCIPLNKKRIHEVMEDPSRSLWCSPETNPALHIFLSFLFTLLFWLPGVFHAWYVIFAVSVAVHGK</sequence>
<evidence type="ECO:0000256" key="3">
    <source>
        <dbReference type="ARBA" id="ARBA00022692"/>
    </source>
</evidence>
<evidence type="ECO:0000313" key="7">
    <source>
        <dbReference type="EMBL" id="EFC46046.1"/>
    </source>
</evidence>
<dbReference type="GO" id="GO:0016020">
    <property type="term" value="C:membrane"/>
    <property type="evidence" value="ECO:0007669"/>
    <property type="project" value="UniProtKB-SubCell"/>
</dbReference>
<feature type="transmembrane region" description="Helical" evidence="6">
    <location>
        <begin position="20"/>
        <end position="42"/>
    </location>
</feature>